<sequence>MNMSWKKQMIMIITGCMLVALGIRIFAASHIVLGGTAGMGLILHRVTGLSIGMLFFVINIPFYFLSVRQLGVHFTLKTFLSVTLLSITTDLMDSFLKIEVPYTIIGAVVGGALIGFGLTVLFRSNSSLGGINILALFLDRRYGIHPGKTILVSDICIVLSALAVFTIVEVAYSILAIFIMSTVLGRYHKKSPIEKNNKNLDEMEKEAASIEGETAQLQ</sequence>
<dbReference type="Proteomes" id="UP000217696">
    <property type="component" value="Chromosome"/>
</dbReference>
<dbReference type="GO" id="GO:0005886">
    <property type="term" value="C:plasma membrane"/>
    <property type="evidence" value="ECO:0007669"/>
    <property type="project" value="UniProtKB-SubCell"/>
</dbReference>
<dbReference type="KEGG" id="asoc:CB4_00220"/>
<evidence type="ECO:0000313" key="6">
    <source>
        <dbReference type="EMBL" id="BAU26118.1"/>
    </source>
</evidence>
<evidence type="ECO:0000256" key="4">
    <source>
        <dbReference type="ARBA" id="ARBA00022989"/>
    </source>
</evidence>
<keyword evidence="2" id="KW-1003">Cell membrane</keyword>
<reference evidence="6 7" key="1">
    <citation type="submission" date="2015-12" db="EMBL/GenBank/DDBJ databases">
        <title>Genome sequence of Aneurinibacillus soli.</title>
        <authorList>
            <person name="Lee J.S."/>
            <person name="Lee K.C."/>
            <person name="Kim K.K."/>
            <person name="Lee B.W."/>
        </authorList>
    </citation>
    <scope>NUCLEOTIDE SEQUENCE [LARGE SCALE GENOMIC DNA]</scope>
    <source>
        <strain evidence="6 7">CB4</strain>
    </source>
</reference>
<gene>
    <name evidence="6" type="ORF">CB4_00220</name>
</gene>
<dbReference type="RefSeq" id="WP_231956111.1">
    <property type="nucleotide sequence ID" value="NZ_AP017312.1"/>
</dbReference>
<dbReference type="Pfam" id="PF02588">
    <property type="entry name" value="YitT_membrane"/>
    <property type="match status" value="1"/>
</dbReference>
<keyword evidence="7" id="KW-1185">Reference proteome</keyword>
<comment type="subcellular location">
    <subcellularLocation>
        <location evidence="1">Cell membrane</location>
        <topology evidence="1">Multi-pass membrane protein</topology>
    </subcellularLocation>
</comment>
<keyword evidence="3" id="KW-0812">Transmembrane</keyword>
<accession>A0A0U5B377</accession>
<evidence type="ECO:0000313" key="7">
    <source>
        <dbReference type="Proteomes" id="UP000217696"/>
    </source>
</evidence>
<dbReference type="PANTHER" id="PTHR33545">
    <property type="entry name" value="UPF0750 MEMBRANE PROTEIN YITT-RELATED"/>
    <property type="match status" value="1"/>
</dbReference>
<dbReference type="PANTHER" id="PTHR33545:SF5">
    <property type="entry name" value="UPF0750 MEMBRANE PROTEIN YITT"/>
    <property type="match status" value="1"/>
</dbReference>
<dbReference type="EMBL" id="AP017312">
    <property type="protein sequence ID" value="BAU26118.1"/>
    <property type="molecule type" value="Genomic_DNA"/>
</dbReference>
<evidence type="ECO:0000256" key="1">
    <source>
        <dbReference type="ARBA" id="ARBA00004651"/>
    </source>
</evidence>
<name>A0A0U5B377_9BACL</name>
<keyword evidence="5" id="KW-0472">Membrane</keyword>
<evidence type="ECO:0000256" key="3">
    <source>
        <dbReference type="ARBA" id="ARBA00022692"/>
    </source>
</evidence>
<protein>
    <submittedName>
        <fullName evidence="6">Uncharacterized protein</fullName>
    </submittedName>
</protein>
<dbReference type="AlphaFoldDB" id="A0A0U5B377"/>
<organism evidence="6 7">
    <name type="scientific">Aneurinibacillus soli</name>
    <dbReference type="NCBI Taxonomy" id="1500254"/>
    <lineage>
        <taxon>Bacteria</taxon>
        <taxon>Bacillati</taxon>
        <taxon>Bacillota</taxon>
        <taxon>Bacilli</taxon>
        <taxon>Bacillales</taxon>
        <taxon>Paenibacillaceae</taxon>
        <taxon>Aneurinibacillus group</taxon>
        <taxon>Aneurinibacillus</taxon>
    </lineage>
</organism>
<keyword evidence="4" id="KW-1133">Transmembrane helix</keyword>
<evidence type="ECO:0000256" key="2">
    <source>
        <dbReference type="ARBA" id="ARBA00022475"/>
    </source>
</evidence>
<proteinExistence type="predicted"/>
<evidence type="ECO:0000256" key="5">
    <source>
        <dbReference type="ARBA" id="ARBA00023136"/>
    </source>
</evidence>
<dbReference type="InterPro" id="IPR051461">
    <property type="entry name" value="UPF0750_membrane"/>
</dbReference>
<dbReference type="InterPro" id="IPR003740">
    <property type="entry name" value="YitT"/>
</dbReference>